<keyword evidence="1" id="KW-0472">Membrane</keyword>
<name>A0ABV6G4H7_9GAMM</name>
<sequence length="101" mass="10825">MPHLKFFDAGRVIAYGGGTGVSATSVTARAAPHPAITPSPGEIVSLLNAPLMQFGGVQIVIADVISVGGIVLVAARLTFDVWSYLDKRRRDKRREGRHEGR</sequence>
<accession>A0ABV6G4H7</accession>
<feature type="transmembrane region" description="Helical" evidence="1">
    <location>
        <begin position="59"/>
        <end position="85"/>
    </location>
</feature>
<dbReference type="Proteomes" id="UP001589814">
    <property type="component" value="Unassembled WGS sequence"/>
</dbReference>
<gene>
    <name evidence="2" type="ORF">ACFFHW_11335</name>
</gene>
<evidence type="ECO:0000313" key="3">
    <source>
        <dbReference type="Proteomes" id="UP001589814"/>
    </source>
</evidence>
<evidence type="ECO:0000313" key="2">
    <source>
        <dbReference type="EMBL" id="MFC0268564.1"/>
    </source>
</evidence>
<evidence type="ECO:0000256" key="1">
    <source>
        <dbReference type="SAM" id="Phobius"/>
    </source>
</evidence>
<comment type="caution">
    <text evidence="2">The sequence shown here is derived from an EMBL/GenBank/DDBJ whole genome shotgun (WGS) entry which is preliminary data.</text>
</comment>
<organism evidence="2 3">
    <name type="scientific">Kushneria aurantia</name>
    <dbReference type="NCBI Taxonomy" id="504092"/>
    <lineage>
        <taxon>Bacteria</taxon>
        <taxon>Pseudomonadati</taxon>
        <taxon>Pseudomonadota</taxon>
        <taxon>Gammaproteobacteria</taxon>
        <taxon>Oceanospirillales</taxon>
        <taxon>Halomonadaceae</taxon>
        <taxon>Kushneria</taxon>
    </lineage>
</organism>
<keyword evidence="1" id="KW-1133">Transmembrane helix</keyword>
<protein>
    <submittedName>
        <fullName evidence="2">Uncharacterized protein</fullName>
    </submittedName>
</protein>
<reference evidence="2 3" key="1">
    <citation type="submission" date="2024-09" db="EMBL/GenBank/DDBJ databases">
        <authorList>
            <person name="Sun Q."/>
            <person name="Mori K."/>
        </authorList>
    </citation>
    <scope>NUCLEOTIDE SEQUENCE [LARGE SCALE GENOMIC DNA]</scope>
    <source>
        <strain evidence="2 3">CCM 7415</strain>
    </source>
</reference>
<dbReference type="EMBL" id="JBHLVX010000043">
    <property type="protein sequence ID" value="MFC0268564.1"/>
    <property type="molecule type" value="Genomic_DNA"/>
</dbReference>
<proteinExistence type="predicted"/>
<dbReference type="RefSeq" id="WP_019950173.1">
    <property type="nucleotide sequence ID" value="NZ_JBHLVX010000043.1"/>
</dbReference>
<keyword evidence="3" id="KW-1185">Reference proteome</keyword>
<keyword evidence="1" id="KW-0812">Transmembrane</keyword>